<evidence type="ECO:0000313" key="2">
    <source>
        <dbReference type="EMBL" id="PIL18182.1"/>
    </source>
</evidence>
<feature type="transmembrane region" description="Helical" evidence="1">
    <location>
        <begin position="6"/>
        <end position="26"/>
    </location>
</feature>
<protein>
    <submittedName>
        <fullName evidence="2">Uncharacterized protein</fullName>
    </submittedName>
</protein>
<sequence>MELTATQVPFGQLVATTIMMVPMISVIDRPWRLPVPGLAVMVSILALAIVSTALAYWFFSASTHLPER</sequence>
<evidence type="ECO:0000313" key="3">
    <source>
        <dbReference type="Proteomes" id="UP000231259"/>
    </source>
</evidence>
<dbReference type="Proteomes" id="UP000231259">
    <property type="component" value="Unassembled WGS sequence"/>
</dbReference>
<proteinExistence type="predicted"/>
<dbReference type="AlphaFoldDB" id="A0A2G8R9H8"/>
<dbReference type="OrthoDB" id="9810556at2"/>
<keyword evidence="1" id="KW-0472">Membrane</keyword>
<keyword evidence="3" id="KW-1185">Reference proteome</keyword>
<organism evidence="2 3">
    <name type="scientific">Puniceibacterium antarcticum</name>
    <dbReference type="NCBI Taxonomy" id="1206336"/>
    <lineage>
        <taxon>Bacteria</taxon>
        <taxon>Pseudomonadati</taxon>
        <taxon>Pseudomonadota</taxon>
        <taxon>Alphaproteobacteria</taxon>
        <taxon>Rhodobacterales</taxon>
        <taxon>Paracoccaceae</taxon>
        <taxon>Puniceibacterium</taxon>
    </lineage>
</organism>
<dbReference type="RefSeq" id="WP_099912671.1">
    <property type="nucleotide sequence ID" value="NZ_AWWI01000133.1"/>
</dbReference>
<comment type="caution">
    <text evidence="2">The sequence shown here is derived from an EMBL/GenBank/DDBJ whole genome shotgun (WGS) entry which is preliminary data.</text>
</comment>
<dbReference type="EMBL" id="AWWI01000133">
    <property type="protein sequence ID" value="PIL18182.1"/>
    <property type="molecule type" value="Genomic_DNA"/>
</dbReference>
<keyword evidence="1" id="KW-0812">Transmembrane</keyword>
<accession>A0A2G8R9H8</accession>
<feature type="transmembrane region" description="Helical" evidence="1">
    <location>
        <begin position="38"/>
        <end position="59"/>
    </location>
</feature>
<reference evidence="2 3" key="1">
    <citation type="submission" date="2013-09" db="EMBL/GenBank/DDBJ databases">
        <title>Genome sequencing of Phaeobacter antarcticus sp. nov. SM1211.</title>
        <authorList>
            <person name="Zhang X.-Y."/>
            <person name="Liu C."/>
            <person name="Chen X.-L."/>
            <person name="Xie B.-B."/>
            <person name="Qin Q.-L."/>
            <person name="Rong J.-C."/>
            <person name="Zhang Y.-Z."/>
        </authorList>
    </citation>
    <scope>NUCLEOTIDE SEQUENCE [LARGE SCALE GENOMIC DNA]</scope>
    <source>
        <strain evidence="2 3">SM1211</strain>
    </source>
</reference>
<gene>
    <name evidence="2" type="ORF">P775_21020</name>
</gene>
<name>A0A2G8R9H8_9RHOB</name>
<keyword evidence="1" id="KW-1133">Transmembrane helix</keyword>
<evidence type="ECO:0000256" key="1">
    <source>
        <dbReference type="SAM" id="Phobius"/>
    </source>
</evidence>